<proteinExistence type="predicted"/>
<feature type="compositionally biased region" description="Polar residues" evidence="1">
    <location>
        <begin position="120"/>
        <end position="133"/>
    </location>
</feature>
<gene>
    <name evidence="3" type="ORF">SK128_000821</name>
</gene>
<feature type="compositionally biased region" description="Polar residues" evidence="1">
    <location>
        <begin position="270"/>
        <end position="284"/>
    </location>
</feature>
<keyword evidence="2" id="KW-0732">Signal</keyword>
<comment type="caution">
    <text evidence="3">The sequence shown here is derived from an EMBL/GenBank/DDBJ whole genome shotgun (WGS) entry which is preliminary data.</text>
</comment>
<evidence type="ECO:0000313" key="4">
    <source>
        <dbReference type="Proteomes" id="UP001381693"/>
    </source>
</evidence>
<dbReference type="EMBL" id="JAXCGZ010003822">
    <property type="protein sequence ID" value="KAK7083046.1"/>
    <property type="molecule type" value="Genomic_DNA"/>
</dbReference>
<organism evidence="3 4">
    <name type="scientific">Halocaridina rubra</name>
    <name type="common">Hawaiian red shrimp</name>
    <dbReference type="NCBI Taxonomy" id="373956"/>
    <lineage>
        <taxon>Eukaryota</taxon>
        <taxon>Metazoa</taxon>
        <taxon>Ecdysozoa</taxon>
        <taxon>Arthropoda</taxon>
        <taxon>Crustacea</taxon>
        <taxon>Multicrustacea</taxon>
        <taxon>Malacostraca</taxon>
        <taxon>Eumalacostraca</taxon>
        <taxon>Eucarida</taxon>
        <taxon>Decapoda</taxon>
        <taxon>Pleocyemata</taxon>
        <taxon>Caridea</taxon>
        <taxon>Atyoidea</taxon>
        <taxon>Atyidae</taxon>
        <taxon>Halocaridina</taxon>
    </lineage>
</organism>
<protein>
    <submittedName>
        <fullName evidence="3">Uncharacterized protein</fullName>
    </submittedName>
</protein>
<feature type="signal peptide" evidence="2">
    <location>
        <begin position="1"/>
        <end position="29"/>
    </location>
</feature>
<feature type="chain" id="PRO_5042859606" evidence="2">
    <location>
        <begin position="30"/>
        <end position="320"/>
    </location>
</feature>
<dbReference type="Proteomes" id="UP001381693">
    <property type="component" value="Unassembled WGS sequence"/>
</dbReference>
<reference evidence="3 4" key="1">
    <citation type="submission" date="2023-11" db="EMBL/GenBank/DDBJ databases">
        <title>Halocaridina rubra genome assembly.</title>
        <authorList>
            <person name="Smith C."/>
        </authorList>
    </citation>
    <scope>NUCLEOTIDE SEQUENCE [LARGE SCALE GENOMIC DNA]</scope>
    <source>
        <strain evidence="3">EP-1</strain>
        <tissue evidence="3">Whole</tissue>
    </source>
</reference>
<evidence type="ECO:0000313" key="3">
    <source>
        <dbReference type="EMBL" id="KAK7083046.1"/>
    </source>
</evidence>
<keyword evidence="4" id="KW-1185">Reference proteome</keyword>
<evidence type="ECO:0000256" key="2">
    <source>
        <dbReference type="SAM" id="SignalP"/>
    </source>
</evidence>
<feature type="region of interest" description="Disordered" evidence="1">
    <location>
        <begin position="268"/>
        <end position="294"/>
    </location>
</feature>
<evidence type="ECO:0000256" key="1">
    <source>
        <dbReference type="SAM" id="MobiDB-lite"/>
    </source>
</evidence>
<feature type="compositionally biased region" description="Polar residues" evidence="1">
    <location>
        <begin position="154"/>
        <end position="164"/>
    </location>
</feature>
<name>A0AAN9A6Y8_HALRR</name>
<feature type="region of interest" description="Disordered" evidence="1">
    <location>
        <begin position="154"/>
        <end position="191"/>
    </location>
</feature>
<sequence length="320" mass="35096">MKMKSTFSVCPNMLKILALTILQCASGWANPSAQRGRGSNNVFPGQATWGFLGDYIDPDYSDSVGNPNYYASNNSPALFLRSANSLADDSDISGSRIGRFGQAFKTSEKKPLFNFDHNLPVTNNRRTASTQGSENEESVDRVLSDIIRIVPASQRGNSNSNFENNRIDSTRNRGSSHFDQPRNAADSSGVGGGWTVIRPDVIGTVKKVPHLREETTRRPAFSPRDRDIEEVTPKGNRFSLLAPVYPVSSTKAPLFSFIRERTLDEAILKSSPNRASNPSFPTPTRLQGRRGRSSSASLRCSNASVISMVVVLGISKLYFI</sequence>
<dbReference type="AlphaFoldDB" id="A0AAN9A6Y8"/>
<feature type="region of interest" description="Disordered" evidence="1">
    <location>
        <begin position="115"/>
        <end position="138"/>
    </location>
</feature>
<accession>A0AAN9A6Y8</accession>